<dbReference type="PANTHER" id="PTHR34187:SF2">
    <property type="entry name" value="DUF202 DOMAIN-CONTAINING PROTEIN"/>
    <property type="match status" value="1"/>
</dbReference>
<dbReference type="Proteomes" id="UP000494115">
    <property type="component" value="Unassembled WGS sequence"/>
</dbReference>
<dbReference type="Pfam" id="PF02656">
    <property type="entry name" value="DUF202"/>
    <property type="match status" value="1"/>
</dbReference>
<name>A0A6S7D4W6_9BURK</name>
<evidence type="ECO:0000259" key="7">
    <source>
        <dbReference type="Pfam" id="PF02656"/>
    </source>
</evidence>
<dbReference type="GO" id="GO:0005886">
    <property type="term" value="C:plasma membrane"/>
    <property type="evidence" value="ECO:0007669"/>
    <property type="project" value="UniProtKB-SubCell"/>
</dbReference>
<evidence type="ECO:0000256" key="3">
    <source>
        <dbReference type="ARBA" id="ARBA00022692"/>
    </source>
</evidence>
<dbReference type="InterPro" id="IPR003807">
    <property type="entry name" value="DUF202"/>
</dbReference>
<evidence type="ECO:0000256" key="6">
    <source>
        <dbReference type="SAM" id="Phobius"/>
    </source>
</evidence>
<evidence type="ECO:0000256" key="1">
    <source>
        <dbReference type="ARBA" id="ARBA00004651"/>
    </source>
</evidence>
<keyword evidence="5 6" id="KW-0472">Membrane</keyword>
<feature type="domain" description="DUF202" evidence="7">
    <location>
        <begin position="23"/>
        <end position="95"/>
    </location>
</feature>
<keyword evidence="4 6" id="KW-1133">Transmembrane helix</keyword>
<evidence type="ECO:0000256" key="5">
    <source>
        <dbReference type="ARBA" id="ARBA00023136"/>
    </source>
</evidence>
<organism evidence="8 9">
    <name type="scientific">Pararobbsia alpina</name>
    <dbReference type="NCBI Taxonomy" id="621374"/>
    <lineage>
        <taxon>Bacteria</taxon>
        <taxon>Pseudomonadati</taxon>
        <taxon>Pseudomonadota</taxon>
        <taxon>Betaproteobacteria</taxon>
        <taxon>Burkholderiales</taxon>
        <taxon>Burkholderiaceae</taxon>
        <taxon>Pararobbsia</taxon>
    </lineage>
</organism>
<proteinExistence type="predicted"/>
<evidence type="ECO:0000256" key="4">
    <source>
        <dbReference type="ARBA" id="ARBA00022989"/>
    </source>
</evidence>
<accession>A0A6S7D4W6</accession>
<feature type="transmembrane region" description="Helical" evidence="6">
    <location>
        <begin position="32"/>
        <end position="53"/>
    </location>
</feature>
<evidence type="ECO:0000313" key="8">
    <source>
        <dbReference type="EMBL" id="CAB3796185.1"/>
    </source>
</evidence>
<gene>
    <name evidence="8" type="ORF">LMG28138_04016</name>
</gene>
<evidence type="ECO:0000256" key="2">
    <source>
        <dbReference type="ARBA" id="ARBA00022475"/>
    </source>
</evidence>
<protein>
    <recommendedName>
        <fullName evidence="7">DUF202 domain-containing protein</fullName>
    </recommendedName>
</protein>
<keyword evidence="9" id="KW-1185">Reference proteome</keyword>
<dbReference type="RefSeq" id="WP_217478464.1">
    <property type="nucleotide sequence ID" value="NZ_CADIKM010000023.1"/>
</dbReference>
<sequence length="133" mass="14934">MANVEVRSANQLAEERTDLATTRTLMAADRTLMAWIRTALSMISFGFTIYKVLEGFMEAGVHLNHPHSPRSVGLFLTGMGTVSMVLGTIEYWRTIVSLREYQPVSIWRPTFFVALVMACSGSFVFLSIIIRLL</sequence>
<evidence type="ECO:0000313" key="9">
    <source>
        <dbReference type="Proteomes" id="UP000494115"/>
    </source>
</evidence>
<dbReference type="EMBL" id="CADIKM010000023">
    <property type="protein sequence ID" value="CAB3796185.1"/>
    <property type="molecule type" value="Genomic_DNA"/>
</dbReference>
<dbReference type="PANTHER" id="PTHR34187">
    <property type="entry name" value="FGR18P"/>
    <property type="match status" value="1"/>
</dbReference>
<dbReference type="InterPro" id="IPR052053">
    <property type="entry name" value="IM_YidH-like"/>
</dbReference>
<keyword evidence="3 6" id="KW-0812">Transmembrane</keyword>
<reference evidence="8 9" key="1">
    <citation type="submission" date="2020-04" db="EMBL/GenBank/DDBJ databases">
        <authorList>
            <person name="De Canck E."/>
        </authorList>
    </citation>
    <scope>NUCLEOTIDE SEQUENCE [LARGE SCALE GENOMIC DNA]</scope>
    <source>
        <strain evidence="8 9">LMG 28138</strain>
    </source>
</reference>
<dbReference type="AlphaFoldDB" id="A0A6S7D4W6"/>
<comment type="subcellular location">
    <subcellularLocation>
        <location evidence="1">Cell membrane</location>
        <topology evidence="1">Multi-pass membrane protein</topology>
    </subcellularLocation>
</comment>
<keyword evidence="2" id="KW-1003">Cell membrane</keyword>
<feature type="transmembrane region" description="Helical" evidence="6">
    <location>
        <begin position="112"/>
        <end position="132"/>
    </location>
</feature>
<feature type="transmembrane region" description="Helical" evidence="6">
    <location>
        <begin position="74"/>
        <end position="92"/>
    </location>
</feature>